<dbReference type="CDD" id="cd01745">
    <property type="entry name" value="GATase1_2"/>
    <property type="match status" value="1"/>
</dbReference>
<gene>
    <name evidence="1" type="ORF">DW663_04880</name>
</gene>
<accession>A0A414PX76</accession>
<dbReference type="PANTHER" id="PTHR43235:SF1">
    <property type="entry name" value="GLUTAMINE AMIDOTRANSFERASE PB2B2.05-RELATED"/>
    <property type="match status" value="1"/>
</dbReference>
<organism evidence="1 2">
    <name type="scientific">Fusobacterium mortiferum</name>
    <dbReference type="NCBI Taxonomy" id="850"/>
    <lineage>
        <taxon>Bacteria</taxon>
        <taxon>Fusobacteriati</taxon>
        <taxon>Fusobacteriota</taxon>
        <taxon>Fusobacteriia</taxon>
        <taxon>Fusobacteriales</taxon>
        <taxon>Fusobacteriaceae</taxon>
        <taxon>Fusobacterium</taxon>
    </lineage>
</organism>
<protein>
    <submittedName>
        <fullName evidence="1">Gamma-glutamyl-gamma-aminobutyrate hydrolase family protein</fullName>
    </submittedName>
</protein>
<evidence type="ECO:0000313" key="1">
    <source>
        <dbReference type="EMBL" id="RHF73187.1"/>
    </source>
</evidence>
<dbReference type="PANTHER" id="PTHR43235">
    <property type="entry name" value="GLUTAMINE AMIDOTRANSFERASE PB2B2.05-RELATED"/>
    <property type="match status" value="1"/>
</dbReference>
<dbReference type="RefSeq" id="WP_117708595.1">
    <property type="nucleotide sequence ID" value="NZ_CAEUHP010000001.1"/>
</dbReference>
<dbReference type="Proteomes" id="UP000284676">
    <property type="component" value="Unassembled WGS sequence"/>
</dbReference>
<dbReference type="GO" id="GO:0005829">
    <property type="term" value="C:cytosol"/>
    <property type="evidence" value="ECO:0007669"/>
    <property type="project" value="TreeGrafter"/>
</dbReference>
<dbReference type="GO" id="GO:0033969">
    <property type="term" value="F:gamma-glutamyl-gamma-aminobutyrate hydrolase activity"/>
    <property type="evidence" value="ECO:0007669"/>
    <property type="project" value="TreeGrafter"/>
</dbReference>
<dbReference type="InterPro" id="IPR029062">
    <property type="entry name" value="Class_I_gatase-like"/>
</dbReference>
<comment type="caution">
    <text evidence="1">The sequence shown here is derived from an EMBL/GenBank/DDBJ whole genome shotgun (WGS) entry which is preliminary data.</text>
</comment>
<dbReference type="InterPro" id="IPR011697">
    <property type="entry name" value="Peptidase_C26"/>
</dbReference>
<dbReference type="SUPFAM" id="SSF52317">
    <property type="entry name" value="Class I glutamine amidotransferase-like"/>
    <property type="match status" value="1"/>
</dbReference>
<dbReference type="InterPro" id="IPR044668">
    <property type="entry name" value="PuuD-like"/>
</dbReference>
<evidence type="ECO:0000313" key="2">
    <source>
        <dbReference type="Proteomes" id="UP000284676"/>
    </source>
</evidence>
<keyword evidence="1" id="KW-0378">Hydrolase</keyword>
<dbReference type="GO" id="GO:0006598">
    <property type="term" value="P:polyamine catabolic process"/>
    <property type="evidence" value="ECO:0007669"/>
    <property type="project" value="TreeGrafter"/>
</dbReference>
<dbReference type="AlphaFoldDB" id="A0A414PX76"/>
<proteinExistence type="predicted"/>
<dbReference type="Gene3D" id="3.40.50.880">
    <property type="match status" value="1"/>
</dbReference>
<dbReference type="PROSITE" id="PS51273">
    <property type="entry name" value="GATASE_TYPE_1"/>
    <property type="match status" value="1"/>
</dbReference>
<sequence>MRKPIIGITSAWENDPNLQNYFRNCVSIDYSKSVIEAGGIPIILPTLDNLEVIKEQIKILDGIIFSGGADINPTLYGEEFKNGIGTVSLERDRGEFIILEEFIKTGNPILGICRGHQLLNVFMGGTLFQDLKHSNREVLKHRQDFYPDMPVHKVKIVDKDNILAELYGTEIFTNSFHHQAVNNLGKNLTPIAISSDGIIEAFQMKEHKFFYGIQWHPEMMTARGNTEMLKIFKKFIEKAAAN</sequence>
<dbReference type="EMBL" id="QRHL01000005">
    <property type="protein sequence ID" value="RHF73187.1"/>
    <property type="molecule type" value="Genomic_DNA"/>
</dbReference>
<dbReference type="Pfam" id="PF07722">
    <property type="entry name" value="Peptidase_C26"/>
    <property type="match status" value="1"/>
</dbReference>
<reference evidence="1 2" key="1">
    <citation type="submission" date="2018-08" db="EMBL/GenBank/DDBJ databases">
        <title>A genome reference for cultivated species of the human gut microbiota.</title>
        <authorList>
            <person name="Zou Y."/>
            <person name="Xue W."/>
            <person name="Luo G."/>
        </authorList>
    </citation>
    <scope>NUCLEOTIDE SEQUENCE [LARGE SCALE GENOMIC DNA]</scope>
    <source>
        <strain evidence="1 2">AM25-1</strain>
    </source>
</reference>
<name>A0A414PX76_FUSMR</name>